<dbReference type="Proteomes" id="UP001328733">
    <property type="component" value="Unassembled WGS sequence"/>
</dbReference>
<dbReference type="AlphaFoldDB" id="A0AAW9R0X6"/>
<sequence length="138" mass="15968">MRKAVAWTNGQPFLTQKICRLIRETSAPIPTNDEAVWLQNLIQTHVIRNWEAQDEPEHLKTIRDRLLGSPRSLQLLELYGQVSRRTEAIAVDHPAIEELLLSGLVIEREGSLKVANRIYGSIFDREWLDRQMARSLQE</sequence>
<accession>A0AAW9R0X6</accession>
<comment type="caution">
    <text evidence="1">The sequence shown here is derived from an EMBL/GenBank/DDBJ whole genome shotgun (WGS) entry which is preliminary data.</text>
</comment>
<proteinExistence type="predicted"/>
<evidence type="ECO:0000313" key="2">
    <source>
        <dbReference type="Proteomes" id="UP001328733"/>
    </source>
</evidence>
<evidence type="ECO:0000313" key="1">
    <source>
        <dbReference type="EMBL" id="MEG3440033.1"/>
    </source>
</evidence>
<organism evidence="1 2">
    <name type="scientific">Pannus brasiliensis CCIBt3594</name>
    <dbReference type="NCBI Taxonomy" id="1427578"/>
    <lineage>
        <taxon>Bacteria</taxon>
        <taxon>Bacillati</taxon>
        <taxon>Cyanobacteriota</taxon>
        <taxon>Cyanophyceae</taxon>
        <taxon>Oscillatoriophycideae</taxon>
        <taxon>Chroococcales</taxon>
        <taxon>Microcystaceae</taxon>
        <taxon>Pannus</taxon>
    </lineage>
</organism>
<protein>
    <submittedName>
        <fullName evidence="1">Uncharacterized protein</fullName>
    </submittedName>
</protein>
<dbReference type="RefSeq" id="WP_332867503.1">
    <property type="nucleotide sequence ID" value="NZ_JBAFSM010000070.1"/>
</dbReference>
<gene>
    <name evidence="1" type="ORF">V0288_23090</name>
</gene>
<dbReference type="EMBL" id="JBAFSM010000070">
    <property type="protein sequence ID" value="MEG3440033.1"/>
    <property type="molecule type" value="Genomic_DNA"/>
</dbReference>
<reference evidence="1 2" key="1">
    <citation type="submission" date="2024-01" db="EMBL/GenBank/DDBJ databases">
        <title>Genomic insights into the taxonomy and metabolism of the cyanobacterium Pannus brasiliensis CCIBt3594.</title>
        <authorList>
            <person name="Machado M."/>
            <person name="Botero N.B."/>
            <person name="Andreote A.P.D."/>
            <person name="Feitosa A.M.T."/>
            <person name="Popin R."/>
            <person name="Sivonen K."/>
            <person name="Fiore M.F."/>
        </authorList>
    </citation>
    <scope>NUCLEOTIDE SEQUENCE [LARGE SCALE GENOMIC DNA]</scope>
    <source>
        <strain evidence="1 2">CCIBt3594</strain>
    </source>
</reference>
<keyword evidence="2" id="KW-1185">Reference proteome</keyword>
<name>A0AAW9R0X6_9CHRO</name>